<feature type="domain" description="Thioredoxin" evidence="2">
    <location>
        <begin position="233"/>
        <end position="375"/>
    </location>
</feature>
<evidence type="ECO:0000259" key="2">
    <source>
        <dbReference type="PROSITE" id="PS51352"/>
    </source>
</evidence>
<evidence type="ECO:0000313" key="4">
    <source>
        <dbReference type="Proteomes" id="UP000290848"/>
    </source>
</evidence>
<dbReference type="GO" id="GO:0016209">
    <property type="term" value="F:antioxidant activity"/>
    <property type="evidence" value="ECO:0007669"/>
    <property type="project" value="InterPro"/>
</dbReference>
<dbReference type="Pfam" id="PF00578">
    <property type="entry name" value="AhpC-TSA"/>
    <property type="match status" value="1"/>
</dbReference>
<feature type="signal peptide" evidence="1">
    <location>
        <begin position="1"/>
        <end position="19"/>
    </location>
</feature>
<protein>
    <submittedName>
        <fullName evidence="3">TlpA family protein disulfide reductase</fullName>
    </submittedName>
</protein>
<comment type="caution">
    <text evidence="3">The sequence shown here is derived from an EMBL/GenBank/DDBJ whole genome shotgun (WGS) entry which is preliminary data.</text>
</comment>
<dbReference type="SUPFAM" id="SSF52833">
    <property type="entry name" value="Thioredoxin-like"/>
    <property type="match status" value="1"/>
</dbReference>
<reference evidence="3 4" key="1">
    <citation type="submission" date="2018-12" db="EMBL/GenBank/DDBJ databases">
        <title>The Draft Genome Sequence of the Soil Bacterium Pedobacter tournemirensis R1.</title>
        <authorList>
            <person name="He J."/>
        </authorList>
    </citation>
    <scope>NUCLEOTIDE SEQUENCE [LARGE SCALE GENOMIC DNA]</scope>
    <source>
        <strain evidence="3 4">R1</strain>
    </source>
</reference>
<dbReference type="InterPro" id="IPR050553">
    <property type="entry name" value="Thioredoxin_ResA/DsbE_sf"/>
</dbReference>
<dbReference type="Proteomes" id="UP000290848">
    <property type="component" value="Unassembled WGS sequence"/>
</dbReference>
<dbReference type="EMBL" id="RXOC01000004">
    <property type="protein sequence ID" value="RXF70496.1"/>
    <property type="molecule type" value="Genomic_DNA"/>
</dbReference>
<accession>A0A4Q0MCH5</accession>
<organism evidence="3 4">
    <name type="scientific">Arcticibacter tournemirensis</name>
    <dbReference type="NCBI Taxonomy" id="699437"/>
    <lineage>
        <taxon>Bacteria</taxon>
        <taxon>Pseudomonadati</taxon>
        <taxon>Bacteroidota</taxon>
        <taxon>Sphingobacteriia</taxon>
        <taxon>Sphingobacteriales</taxon>
        <taxon>Sphingobacteriaceae</taxon>
        <taxon>Arcticibacter</taxon>
    </lineage>
</organism>
<dbReference type="PROSITE" id="PS51352">
    <property type="entry name" value="THIOREDOXIN_2"/>
    <property type="match status" value="1"/>
</dbReference>
<evidence type="ECO:0000313" key="3">
    <source>
        <dbReference type="EMBL" id="RXF70496.1"/>
    </source>
</evidence>
<keyword evidence="1" id="KW-0732">Signal</keyword>
<sequence length="381" mass="43824">MKRSITLFILSLITGICQAQTIDTSALHILQKSFDKLAAMKTIHYRITMVDTMKRENSFHVSWFTVNGTIKKNAYWHLRLENKAEWLVRGDTLYKKETPDAQVVFTKDWNRHKIGSSSIHSILGTTRPRLDKSLALLKFVRDTSAGEFYVIDESYNFSSEDRKGDSKVNRYFIDKKSLFAYRRIMHGKFMDEGKEAIDIYDFSVSLDTNPVAFKPAVFFDTPAVEESDRFETLKTGTVAPLFKATDLRTGKRISLNALKGKVIVLDFWYLSCYPCRQLMPKLQKLQDKFGKENVLVVGINPRDVDSKTIIKFLNEKHISYPQYYQTEKCVGWDYKLQAFPTTLVLGKDGKVKLVETGFGEATESNLENAIKKELETKIHTN</sequence>
<dbReference type="PANTHER" id="PTHR42852">
    <property type="entry name" value="THIOL:DISULFIDE INTERCHANGE PROTEIN DSBE"/>
    <property type="match status" value="1"/>
</dbReference>
<gene>
    <name evidence="3" type="ORF">EKH83_07580</name>
</gene>
<dbReference type="GO" id="GO:0016491">
    <property type="term" value="F:oxidoreductase activity"/>
    <property type="evidence" value="ECO:0007669"/>
    <property type="project" value="InterPro"/>
</dbReference>
<proteinExistence type="predicted"/>
<dbReference type="RefSeq" id="WP_128768801.1">
    <property type="nucleotide sequence ID" value="NZ_RXOC01000004.1"/>
</dbReference>
<name>A0A4Q0MCH5_9SPHI</name>
<dbReference type="InterPro" id="IPR000866">
    <property type="entry name" value="AhpC/TSA"/>
</dbReference>
<dbReference type="CDD" id="cd02966">
    <property type="entry name" value="TlpA_like_family"/>
    <property type="match status" value="1"/>
</dbReference>
<dbReference type="Gene3D" id="3.40.30.10">
    <property type="entry name" value="Glutaredoxin"/>
    <property type="match status" value="1"/>
</dbReference>
<dbReference type="PANTHER" id="PTHR42852:SF13">
    <property type="entry name" value="PROTEIN DIPZ"/>
    <property type="match status" value="1"/>
</dbReference>
<feature type="chain" id="PRO_5020791897" evidence="1">
    <location>
        <begin position="20"/>
        <end position="381"/>
    </location>
</feature>
<dbReference type="InterPro" id="IPR013766">
    <property type="entry name" value="Thioredoxin_domain"/>
</dbReference>
<dbReference type="InterPro" id="IPR036249">
    <property type="entry name" value="Thioredoxin-like_sf"/>
</dbReference>
<dbReference type="AlphaFoldDB" id="A0A4Q0MCH5"/>
<evidence type="ECO:0000256" key="1">
    <source>
        <dbReference type="SAM" id="SignalP"/>
    </source>
</evidence>